<dbReference type="InterPro" id="IPR029028">
    <property type="entry name" value="Alpha/beta_knot_MTases"/>
</dbReference>
<dbReference type="AlphaFoldDB" id="A0AAN8I8Z8"/>
<name>A0AAN8I8Z8_9EURO</name>
<sequence>MNGEHNGNNYHNDPDTSRPSALYKPTKPRPHTLSVAIPISIIHNSKRKLELRTALASTIARALSVFSVDEIVLFDDGDCEPSNNTPSSQRYPGPESTKLTAFTHPGHFLAMILSYLETPPFMRGRLFPMHENLAKAGIMASLDLPSHLRATEWCEYREGISVRTAREGTYVDCGLVSQRLVRGVEIPTGTRVTLRLDDQNGGEAEAVGPMVPREEGGYYWGYTVREAASLSAVFTECVWEGGYDLSVGTSERGEEVGRVVEGILGDEERREWKHLVLVFGGVKGLEEAARNDEELVRMGIGKGNVRELFDYWVNLLPGQGSRTIRTEEALWMGLMATRRLVDER</sequence>
<organism evidence="3 4">
    <name type="scientific">Knufia fluminis</name>
    <dbReference type="NCBI Taxonomy" id="191047"/>
    <lineage>
        <taxon>Eukaryota</taxon>
        <taxon>Fungi</taxon>
        <taxon>Dikarya</taxon>
        <taxon>Ascomycota</taxon>
        <taxon>Pezizomycotina</taxon>
        <taxon>Eurotiomycetes</taxon>
        <taxon>Chaetothyriomycetidae</taxon>
        <taxon>Chaetothyriales</taxon>
        <taxon>Trichomeriaceae</taxon>
        <taxon>Knufia</taxon>
    </lineage>
</organism>
<reference evidence="3 4" key="1">
    <citation type="submission" date="2022-12" db="EMBL/GenBank/DDBJ databases">
        <title>Genomic features and morphological characterization of a novel Knufia sp. strain isolated from spacecraft assembly facility.</title>
        <authorList>
            <person name="Teixeira M."/>
            <person name="Chander A.M."/>
            <person name="Stajich J.E."/>
            <person name="Venkateswaran K."/>
        </authorList>
    </citation>
    <scope>NUCLEOTIDE SEQUENCE [LARGE SCALE GENOMIC DNA]</scope>
    <source>
        <strain evidence="3 4">FJI-L2-BK-P2</strain>
    </source>
</reference>
<evidence type="ECO:0008006" key="5">
    <source>
        <dbReference type="Google" id="ProtNLM"/>
    </source>
</evidence>
<evidence type="ECO:0000313" key="4">
    <source>
        <dbReference type="Proteomes" id="UP001316803"/>
    </source>
</evidence>
<dbReference type="InterPro" id="IPR003750">
    <property type="entry name" value="Put_MeTrfase-C9orf114-like"/>
</dbReference>
<dbReference type="PANTHER" id="PTHR12150">
    <property type="entry name" value="CLASS IV SAM-BINDING METHYLTRANSFERASE-RELATED"/>
    <property type="match status" value="1"/>
</dbReference>
<comment type="similarity">
    <text evidence="1">Belongs to the class IV-like SAM-binding methyltransferase superfamily.</text>
</comment>
<evidence type="ECO:0000313" key="3">
    <source>
        <dbReference type="EMBL" id="KAK5955146.1"/>
    </source>
</evidence>
<dbReference type="Pfam" id="PF02598">
    <property type="entry name" value="Methyltrn_RNA_3"/>
    <property type="match status" value="1"/>
</dbReference>
<dbReference type="Proteomes" id="UP001316803">
    <property type="component" value="Unassembled WGS sequence"/>
</dbReference>
<dbReference type="PANTHER" id="PTHR12150:SF13">
    <property type="entry name" value="METHYLTRANSFERASE C9ORF114-RELATED"/>
    <property type="match status" value="1"/>
</dbReference>
<dbReference type="SUPFAM" id="SSF50249">
    <property type="entry name" value="Nucleic acid-binding proteins"/>
    <property type="match status" value="1"/>
</dbReference>
<dbReference type="InterPro" id="IPR029026">
    <property type="entry name" value="tRNA_m1G_MTases_N"/>
</dbReference>
<proteinExistence type="inferred from homology"/>
<gene>
    <name evidence="3" type="ORF">OHC33_003825</name>
</gene>
<evidence type="ECO:0000256" key="1">
    <source>
        <dbReference type="ARBA" id="ARBA00009841"/>
    </source>
</evidence>
<keyword evidence="4" id="KW-1185">Reference proteome</keyword>
<dbReference type="SUPFAM" id="SSF75217">
    <property type="entry name" value="alpha/beta knot"/>
    <property type="match status" value="1"/>
</dbReference>
<dbReference type="Gene3D" id="3.40.1280.10">
    <property type="match status" value="1"/>
</dbReference>
<dbReference type="Gene3D" id="2.40.50.140">
    <property type="entry name" value="Nucleic acid-binding proteins"/>
    <property type="match status" value="1"/>
</dbReference>
<feature type="region of interest" description="Disordered" evidence="2">
    <location>
        <begin position="1"/>
        <end position="29"/>
    </location>
</feature>
<accession>A0AAN8I8Z8</accession>
<evidence type="ECO:0000256" key="2">
    <source>
        <dbReference type="SAM" id="MobiDB-lite"/>
    </source>
</evidence>
<comment type="caution">
    <text evidence="3">The sequence shown here is derived from an EMBL/GenBank/DDBJ whole genome shotgun (WGS) entry which is preliminary data.</text>
</comment>
<dbReference type="EMBL" id="JAKLMC020000007">
    <property type="protein sequence ID" value="KAK5955146.1"/>
    <property type="molecule type" value="Genomic_DNA"/>
</dbReference>
<dbReference type="CDD" id="cd18086">
    <property type="entry name" value="HsC9orf114-like"/>
    <property type="match status" value="1"/>
</dbReference>
<dbReference type="InterPro" id="IPR012340">
    <property type="entry name" value="NA-bd_OB-fold"/>
</dbReference>
<feature type="compositionally biased region" description="Polar residues" evidence="2">
    <location>
        <begin position="1"/>
        <end position="11"/>
    </location>
</feature>
<protein>
    <recommendedName>
        <fullName evidence="5">RNA methyltransferase</fullName>
    </recommendedName>
</protein>